<dbReference type="EMBL" id="BSCI01000001">
    <property type="protein sequence ID" value="GLG85674.1"/>
    <property type="molecule type" value="Genomic_DNA"/>
</dbReference>
<name>A0AA37Q9L9_9FIRM</name>
<reference evidence="1" key="1">
    <citation type="submission" date="2022-09" db="EMBL/GenBank/DDBJ databases">
        <title>Draft genome sequence of Coprococcus comes strain 31264.</title>
        <authorList>
            <person name="Atsushi H."/>
            <person name="Moriya O."/>
            <person name="Mitsuo S."/>
        </authorList>
    </citation>
    <scope>NUCLEOTIDE SEQUENCE</scope>
    <source>
        <strain evidence="1">JCM 31264</strain>
    </source>
</reference>
<evidence type="ECO:0000313" key="2">
    <source>
        <dbReference type="Proteomes" id="UP001145109"/>
    </source>
</evidence>
<comment type="caution">
    <text evidence="1">The sequence shown here is derived from an EMBL/GenBank/DDBJ whole genome shotgun (WGS) entry which is preliminary data.</text>
</comment>
<evidence type="ECO:0000313" key="1">
    <source>
        <dbReference type="EMBL" id="GLG85674.1"/>
    </source>
</evidence>
<proteinExistence type="predicted"/>
<gene>
    <name evidence="1" type="ORF">comes_02190</name>
</gene>
<accession>A0AA37Q9L9</accession>
<dbReference type="Proteomes" id="UP001145109">
    <property type="component" value="Unassembled WGS sequence"/>
</dbReference>
<protein>
    <submittedName>
        <fullName evidence="1">Uncharacterized protein</fullName>
    </submittedName>
</protein>
<organism evidence="1 2">
    <name type="scientific">Coprococcus comes</name>
    <dbReference type="NCBI Taxonomy" id="410072"/>
    <lineage>
        <taxon>Bacteria</taxon>
        <taxon>Bacillati</taxon>
        <taxon>Bacillota</taxon>
        <taxon>Clostridia</taxon>
        <taxon>Lachnospirales</taxon>
        <taxon>Lachnospiraceae</taxon>
        <taxon>Coprococcus</taxon>
    </lineage>
</organism>
<reference evidence="1" key="2">
    <citation type="submission" date="2022-11" db="EMBL/GenBank/DDBJ databases">
        <title>Draft genome sequence of Coprococcus comes strain 31264.</title>
        <authorList>
            <person name="Hisatomi A."/>
            <person name="Ohkuma M."/>
            <person name="Sakamoto M."/>
        </authorList>
    </citation>
    <scope>NUCLEOTIDE SEQUENCE</scope>
    <source>
        <strain evidence="1">JCM 31264</strain>
    </source>
</reference>
<sequence>MFPETRTGMAAKDTLRRDYTIRKKLISSNEKLRVSHKLYRMHEKAKYSLCLFVYNSMEIDDDYNNGIFIEKLNLNKMYKRI</sequence>
<dbReference type="AlphaFoldDB" id="A0AA37Q9L9"/>